<comment type="caution">
    <text evidence="1">The sequence shown here is derived from an EMBL/GenBank/DDBJ whole genome shotgun (WGS) entry which is preliminary data.</text>
</comment>
<dbReference type="RefSeq" id="XP_018639899.1">
    <property type="nucleotide sequence ID" value="XM_018787157.1"/>
</dbReference>
<accession>A0A151LD33</accession>
<evidence type="ECO:0000313" key="2">
    <source>
        <dbReference type="Proteomes" id="UP000076004"/>
    </source>
</evidence>
<dbReference type="VEuPathDB" id="PlasmoDB:PGSY75_1309200"/>
<reference evidence="1 2" key="1">
    <citation type="journal article" date="2016" name="Nat. Commun.">
        <title>Genomes of cryptic chimpanzee Plasmodium species reveal key evolutionary events leading to human malaria.</title>
        <authorList>
            <person name="Sundararaman S.A."/>
            <person name="Plenderleith L.J."/>
            <person name="Liu W."/>
            <person name="Loy D.E."/>
            <person name="Learn G.H."/>
            <person name="Li Y."/>
            <person name="Shaw K.S."/>
            <person name="Ayouba A."/>
            <person name="Peeters M."/>
            <person name="Speede S."/>
            <person name="Shaw G.M."/>
            <person name="Bushman F.D."/>
            <person name="Brisson D."/>
            <person name="Rayner J.C."/>
            <person name="Sharp P.M."/>
            <person name="Hahn B.H."/>
        </authorList>
    </citation>
    <scope>NUCLEOTIDE SEQUENCE [LARGE SCALE GENOMIC DNA]</scope>
    <source>
        <strain evidence="1 2">SY75</strain>
    </source>
</reference>
<proteinExistence type="predicted"/>
<name>A0A151LD33_9APIC</name>
<dbReference type="GeneID" id="29777749"/>
<dbReference type="EMBL" id="LVLB01000014">
    <property type="protein sequence ID" value="KYN96894.1"/>
    <property type="molecule type" value="Genomic_DNA"/>
</dbReference>
<organism evidence="1 2">
    <name type="scientific">Plasmodium gaboni</name>
    <dbReference type="NCBI Taxonomy" id="647221"/>
    <lineage>
        <taxon>Eukaryota</taxon>
        <taxon>Sar</taxon>
        <taxon>Alveolata</taxon>
        <taxon>Apicomplexa</taxon>
        <taxon>Aconoidasida</taxon>
        <taxon>Haemosporida</taxon>
        <taxon>Plasmodiidae</taxon>
        <taxon>Plasmodium</taxon>
        <taxon>Plasmodium (Laverania)</taxon>
    </lineage>
</organism>
<sequence length="8" mass="999">MTLVILYF</sequence>
<dbReference type="Proteomes" id="UP000076004">
    <property type="component" value="Unassembled WGS sequence"/>
</dbReference>
<gene>
    <name evidence="1" type="ORF">PGSY75_1309200</name>
</gene>
<protein>
    <submittedName>
        <fullName evidence="1">Uncharacterized protein</fullName>
    </submittedName>
</protein>
<feature type="non-terminal residue" evidence="1">
    <location>
        <position position="1"/>
    </location>
</feature>
<evidence type="ECO:0000313" key="1">
    <source>
        <dbReference type="EMBL" id="KYN96894.1"/>
    </source>
</evidence>